<evidence type="ECO:0000313" key="14">
    <source>
        <dbReference type="EMBL" id="TXS96636.1"/>
    </source>
</evidence>
<organism evidence="14 15">
    <name type="scientific">Parahaliea maris</name>
    <dbReference type="NCBI Taxonomy" id="2716870"/>
    <lineage>
        <taxon>Bacteria</taxon>
        <taxon>Pseudomonadati</taxon>
        <taxon>Pseudomonadota</taxon>
        <taxon>Gammaproteobacteria</taxon>
        <taxon>Cellvibrionales</taxon>
        <taxon>Halieaceae</taxon>
        <taxon>Parahaliea</taxon>
    </lineage>
</organism>
<dbReference type="InterPro" id="IPR012910">
    <property type="entry name" value="Plug_dom"/>
</dbReference>
<evidence type="ECO:0000256" key="4">
    <source>
        <dbReference type="ARBA" id="ARBA00022692"/>
    </source>
</evidence>
<keyword evidence="6" id="KW-0406">Ion transport</keyword>
<comment type="subcellular location">
    <subcellularLocation>
        <location evidence="1 10">Cell outer membrane</location>
        <topology evidence="1 10">Multi-pass membrane protein</topology>
    </subcellularLocation>
</comment>
<keyword evidence="7 11" id="KW-0798">TonB box</keyword>
<keyword evidence="5" id="KW-0732">Signal</keyword>
<keyword evidence="9 10" id="KW-0998">Cell outer membrane</keyword>
<feature type="domain" description="TonB-dependent receptor plug" evidence="13">
    <location>
        <begin position="123"/>
        <end position="229"/>
    </location>
</feature>
<dbReference type="PANTHER" id="PTHR30069:SF53">
    <property type="entry name" value="COLICIN I RECEPTOR-RELATED"/>
    <property type="match status" value="1"/>
</dbReference>
<evidence type="ECO:0000259" key="13">
    <source>
        <dbReference type="Pfam" id="PF07715"/>
    </source>
</evidence>
<dbReference type="Pfam" id="PF00593">
    <property type="entry name" value="TonB_dep_Rec_b-barrel"/>
    <property type="match status" value="1"/>
</dbReference>
<gene>
    <name evidence="14" type="ORF">FV139_03930</name>
</gene>
<dbReference type="InterPro" id="IPR036942">
    <property type="entry name" value="Beta-barrel_TonB_sf"/>
</dbReference>
<dbReference type="InterPro" id="IPR039426">
    <property type="entry name" value="TonB-dep_rcpt-like"/>
</dbReference>
<dbReference type="GO" id="GO:0006811">
    <property type="term" value="P:monoatomic ion transport"/>
    <property type="evidence" value="ECO:0007669"/>
    <property type="project" value="UniProtKB-KW"/>
</dbReference>
<evidence type="ECO:0000256" key="6">
    <source>
        <dbReference type="ARBA" id="ARBA00023065"/>
    </source>
</evidence>
<protein>
    <submittedName>
        <fullName evidence="14">TonB-dependent receptor</fullName>
    </submittedName>
</protein>
<reference evidence="14 15" key="1">
    <citation type="submission" date="2019-08" db="EMBL/GenBank/DDBJ databases">
        <title>Parahaliea maris sp. nov., isolated from the surface seawater.</title>
        <authorList>
            <person name="Liu Y."/>
        </authorList>
    </citation>
    <scope>NUCLEOTIDE SEQUENCE [LARGE SCALE GENOMIC DNA]</scope>
    <source>
        <strain evidence="14 15">HSLHS9</strain>
    </source>
</reference>
<dbReference type="InterPro" id="IPR000531">
    <property type="entry name" value="Beta-barrel_TonB"/>
</dbReference>
<accession>A0A5C9A7H9</accession>
<feature type="domain" description="TonB-dependent receptor-like beta-barrel" evidence="12">
    <location>
        <begin position="259"/>
        <end position="672"/>
    </location>
</feature>
<keyword evidence="3 10" id="KW-1134">Transmembrane beta strand</keyword>
<comment type="caution">
    <text evidence="14">The sequence shown here is derived from an EMBL/GenBank/DDBJ whole genome shotgun (WGS) entry which is preliminary data.</text>
</comment>
<evidence type="ECO:0000256" key="10">
    <source>
        <dbReference type="PROSITE-ProRule" id="PRU01360"/>
    </source>
</evidence>
<keyword evidence="2 10" id="KW-0813">Transport</keyword>
<dbReference type="AlphaFoldDB" id="A0A5C9A7H9"/>
<keyword evidence="8 10" id="KW-0472">Membrane</keyword>
<keyword evidence="4 10" id="KW-0812">Transmembrane</keyword>
<sequence length="698" mass="76779">MTMKRRASRDAARRASLRGPGLASGFPFGVCLTQQSCSEEAEGFSCRQWRLLWQCQGPVNFLPLTHCQIAYEDLPMFQFSIPFQRQPLLCGLVAALGCIAPAVAQDARQEEMVVTATRTPVPLSDTLSSVSVVSREDIAVLQPLDLTEVFDKVPGLDMTQSGGPGSTASLFIRGNASDHTLFLVDGQRIGSATLGSTSFQYLNPDQIERIEVVRGAHSSLYGSDAIGGVVQIFTRDGNGTPGSYVTASGGSHNAYQAAAGTSGQSGAWRYGANVSYLETDGIDNLVDDSGFNGDDDGYRNQSFNGSLGYRFANDADIALRYLALDTRNEYDNAFGPQEKPYTKGWVQNINLRGRLPVTDFWLSTLSLGTSADDTDNFDDVTGNNTAHFRTSRDQLFWQNDFSVARDTVLTLAYDYYEDQVQASSLYEREGRPVSSRSNKAWIGELQTGFSVLDLVFGVRSDDNEEFGRENTASVSAGIALTEHYELIGSWAQGFKAPTFNDLYWPASPWTAGNPDLEPETSDNRELGIRGQYSSWAWSLTWFDNQVENLIDWAPGADFVYRPANVADASISGGEFMSTAELGEWQVEASYTYVEARDDVTDNLLVNRARSNFVLNADRSLGRWQLGLSLKAQDKRYTNAANSGSLPGYATVGVRAQYELMRGLVARLRVDNLFDKEFQLAEGYRQDGLNFQLGVGYSF</sequence>
<dbReference type="GO" id="GO:0009279">
    <property type="term" value="C:cell outer membrane"/>
    <property type="evidence" value="ECO:0007669"/>
    <property type="project" value="UniProtKB-SubCell"/>
</dbReference>
<evidence type="ECO:0000256" key="3">
    <source>
        <dbReference type="ARBA" id="ARBA00022452"/>
    </source>
</evidence>
<evidence type="ECO:0000256" key="9">
    <source>
        <dbReference type="ARBA" id="ARBA00023237"/>
    </source>
</evidence>
<dbReference type="EMBL" id="VRZA01000001">
    <property type="protein sequence ID" value="TXS96636.1"/>
    <property type="molecule type" value="Genomic_DNA"/>
</dbReference>
<dbReference type="Gene3D" id="2.170.130.10">
    <property type="entry name" value="TonB-dependent receptor, plug domain"/>
    <property type="match status" value="1"/>
</dbReference>
<dbReference type="SUPFAM" id="SSF56935">
    <property type="entry name" value="Porins"/>
    <property type="match status" value="1"/>
</dbReference>
<evidence type="ECO:0000256" key="11">
    <source>
        <dbReference type="RuleBase" id="RU003357"/>
    </source>
</evidence>
<comment type="similarity">
    <text evidence="10 11">Belongs to the TonB-dependent receptor family.</text>
</comment>
<evidence type="ECO:0000256" key="1">
    <source>
        <dbReference type="ARBA" id="ARBA00004571"/>
    </source>
</evidence>
<evidence type="ECO:0000256" key="5">
    <source>
        <dbReference type="ARBA" id="ARBA00022729"/>
    </source>
</evidence>
<dbReference type="Proteomes" id="UP000321039">
    <property type="component" value="Unassembled WGS sequence"/>
</dbReference>
<evidence type="ECO:0000313" key="15">
    <source>
        <dbReference type="Proteomes" id="UP000321039"/>
    </source>
</evidence>
<keyword evidence="15" id="KW-1185">Reference proteome</keyword>
<evidence type="ECO:0000259" key="12">
    <source>
        <dbReference type="Pfam" id="PF00593"/>
    </source>
</evidence>
<name>A0A5C9A7H9_9GAMM</name>
<dbReference type="GO" id="GO:0015889">
    <property type="term" value="P:cobalamin transport"/>
    <property type="evidence" value="ECO:0007669"/>
    <property type="project" value="TreeGrafter"/>
</dbReference>
<dbReference type="CDD" id="cd01347">
    <property type="entry name" value="ligand_gated_channel"/>
    <property type="match status" value="1"/>
</dbReference>
<evidence type="ECO:0000256" key="2">
    <source>
        <dbReference type="ARBA" id="ARBA00022448"/>
    </source>
</evidence>
<keyword evidence="14" id="KW-0675">Receptor</keyword>
<dbReference type="PROSITE" id="PS52016">
    <property type="entry name" value="TONB_DEPENDENT_REC_3"/>
    <property type="match status" value="1"/>
</dbReference>
<dbReference type="InterPro" id="IPR037066">
    <property type="entry name" value="Plug_dom_sf"/>
</dbReference>
<proteinExistence type="inferred from homology"/>
<evidence type="ECO:0000256" key="7">
    <source>
        <dbReference type="ARBA" id="ARBA00023077"/>
    </source>
</evidence>
<dbReference type="PANTHER" id="PTHR30069">
    <property type="entry name" value="TONB-DEPENDENT OUTER MEMBRANE RECEPTOR"/>
    <property type="match status" value="1"/>
</dbReference>
<dbReference type="Gene3D" id="2.40.170.20">
    <property type="entry name" value="TonB-dependent receptor, beta-barrel domain"/>
    <property type="match status" value="1"/>
</dbReference>
<evidence type="ECO:0000256" key="8">
    <source>
        <dbReference type="ARBA" id="ARBA00023136"/>
    </source>
</evidence>
<dbReference type="Pfam" id="PF07715">
    <property type="entry name" value="Plug"/>
    <property type="match status" value="1"/>
</dbReference>